<dbReference type="Pfam" id="PF13622">
    <property type="entry name" value="4HBT_3"/>
    <property type="match status" value="1"/>
</dbReference>
<gene>
    <name evidence="3" type="ORF">FHS50_000433</name>
</gene>
<evidence type="ECO:0000313" key="4">
    <source>
        <dbReference type="Proteomes" id="UP000578569"/>
    </source>
</evidence>
<keyword evidence="4" id="KW-1185">Reference proteome</keyword>
<dbReference type="InterPro" id="IPR042171">
    <property type="entry name" value="Acyl-CoA_hotdog"/>
</dbReference>
<dbReference type="Gene3D" id="2.40.160.210">
    <property type="entry name" value="Acyl-CoA thioesterase, double hotdog domain"/>
    <property type="match status" value="1"/>
</dbReference>
<evidence type="ECO:0000259" key="1">
    <source>
        <dbReference type="Pfam" id="PF13622"/>
    </source>
</evidence>
<evidence type="ECO:0000259" key="2">
    <source>
        <dbReference type="Pfam" id="PF20789"/>
    </source>
</evidence>
<dbReference type="EMBL" id="JACICF010000001">
    <property type="protein sequence ID" value="MBB3763410.1"/>
    <property type="molecule type" value="Genomic_DNA"/>
</dbReference>
<organism evidence="3 4">
    <name type="scientific">Sphingomicrobium lutaoense</name>
    <dbReference type="NCBI Taxonomy" id="515949"/>
    <lineage>
        <taxon>Bacteria</taxon>
        <taxon>Pseudomonadati</taxon>
        <taxon>Pseudomonadota</taxon>
        <taxon>Alphaproteobacteria</taxon>
        <taxon>Sphingomonadales</taxon>
        <taxon>Sphingomonadaceae</taxon>
        <taxon>Sphingomicrobium</taxon>
    </lineage>
</organism>
<feature type="domain" description="Acyl-CoA thioesterase-like C-terminal" evidence="2">
    <location>
        <begin position="124"/>
        <end position="258"/>
    </location>
</feature>
<evidence type="ECO:0000313" key="3">
    <source>
        <dbReference type="EMBL" id="MBB3763410.1"/>
    </source>
</evidence>
<dbReference type="Proteomes" id="UP000578569">
    <property type="component" value="Unassembled WGS sequence"/>
</dbReference>
<dbReference type="InterPro" id="IPR049449">
    <property type="entry name" value="TesB_ACOT8-like_N"/>
</dbReference>
<dbReference type="SUPFAM" id="SSF54637">
    <property type="entry name" value="Thioesterase/thiol ester dehydrase-isomerase"/>
    <property type="match status" value="2"/>
</dbReference>
<proteinExistence type="predicted"/>
<dbReference type="InterPro" id="IPR049450">
    <property type="entry name" value="ACOT8-like_C"/>
</dbReference>
<name>A0A839YY50_9SPHN</name>
<dbReference type="AlphaFoldDB" id="A0A839YY50"/>
<reference evidence="3 4" key="1">
    <citation type="submission" date="2020-08" db="EMBL/GenBank/DDBJ databases">
        <title>Genomic Encyclopedia of Type Strains, Phase IV (KMG-IV): sequencing the most valuable type-strain genomes for metagenomic binning, comparative biology and taxonomic classification.</title>
        <authorList>
            <person name="Goeker M."/>
        </authorList>
    </citation>
    <scope>NUCLEOTIDE SEQUENCE [LARGE SCALE GENOMIC DNA]</scope>
    <source>
        <strain evidence="3 4">DSM 24194</strain>
    </source>
</reference>
<dbReference type="RefSeq" id="WP_183932760.1">
    <property type="nucleotide sequence ID" value="NZ_JACICF010000001.1"/>
</dbReference>
<protein>
    <submittedName>
        <fullName evidence="3">Acyl-CoA thioesterase</fullName>
    </submittedName>
</protein>
<accession>A0A839YY50</accession>
<dbReference type="Pfam" id="PF20789">
    <property type="entry name" value="4HBT_3C"/>
    <property type="match status" value="1"/>
</dbReference>
<sequence>MTFGAALKALERDKNGFSIHAPADWAQGRTLYGGMTAALAHECAIRSLDGLPPLRSAQMLFVGPAEGRLSFTATLLRQGRSATLVAVDAHGEKGQVLRASLVFGAARESMVTFSDLAIPDAPPPDQCQGLFGDAAARAPGFTGNFIMLNADGGRPFMGDEAPLRLWTRFRDAPGANPTSALLAMADVPPPAAMTRFRQFAPISSMTWQIDILHHPESMDGWHLMRSRAEGAGEGYSPQEMQLWDESGRCLAAGRQSIAIFT</sequence>
<dbReference type="InterPro" id="IPR029069">
    <property type="entry name" value="HotDog_dom_sf"/>
</dbReference>
<comment type="caution">
    <text evidence="3">The sequence shown here is derived from an EMBL/GenBank/DDBJ whole genome shotgun (WGS) entry which is preliminary data.</text>
</comment>
<feature type="domain" description="Acyl-CoA thioesterase-like N-terminal HotDog" evidence="1">
    <location>
        <begin position="22"/>
        <end position="104"/>
    </location>
</feature>